<evidence type="ECO:0000259" key="1">
    <source>
        <dbReference type="PROSITE" id="PS50181"/>
    </source>
</evidence>
<keyword evidence="3" id="KW-1185">Reference proteome</keyword>
<accession>A0ABR3GSU0</accession>
<reference evidence="2 3" key="1">
    <citation type="submission" date="2024-02" db="EMBL/GenBank/DDBJ databases">
        <title>Discinaceae phylogenomics.</title>
        <authorList>
            <person name="Dirks A.C."/>
            <person name="James T.Y."/>
        </authorList>
    </citation>
    <scope>NUCLEOTIDE SEQUENCE [LARGE SCALE GENOMIC DNA]</scope>
    <source>
        <strain evidence="2 3">ACD0624</strain>
    </source>
</reference>
<dbReference type="SUPFAM" id="SSF52047">
    <property type="entry name" value="RNI-like"/>
    <property type="match status" value="1"/>
</dbReference>
<protein>
    <recommendedName>
        <fullName evidence="1">F-box domain-containing protein</fullName>
    </recommendedName>
</protein>
<dbReference type="PROSITE" id="PS50181">
    <property type="entry name" value="FBOX"/>
    <property type="match status" value="1"/>
</dbReference>
<evidence type="ECO:0000313" key="3">
    <source>
        <dbReference type="Proteomes" id="UP001447188"/>
    </source>
</evidence>
<dbReference type="SUPFAM" id="SSF81383">
    <property type="entry name" value="F-box domain"/>
    <property type="match status" value="1"/>
</dbReference>
<dbReference type="Pfam" id="PF00646">
    <property type="entry name" value="F-box"/>
    <property type="match status" value="1"/>
</dbReference>
<evidence type="ECO:0000313" key="2">
    <source>
        <dbReference type="EMBL" id="KAL0639009.1"/>
    </source>
</evidence>
<dbReference type="InterPro" id="IPR001810">
    <property type="entry name" value="F-box_dom"/>
</dbReference>
<dbReference type="EMBL" id="JBBBZM010000015">
    <property type="protein sequence ID" value="KAL0639009.1"/>
    <property type="molecule type" value="Genomic_DNA"/>
</dbReference>
<dbReference type="Proteomes" id="UP001447188">
    <property type="component" value="Unassembled WGS sequence"/>
</dbReference>
<dbReference type="InterPro" id="IPR036047">
    <property type="entry name" value="F-box-like_dom_sf"/>
</dbReference>
<comment type="caution">
    <text evidence="2">The sequence shown here is derived from an EMBL/GenBank/DDBJ whole genome shotgun (WGS) entry which is preliminary data.</text>
</comment>
<name>A0ABR3GSU0_9PEZI</name>
<sequence>MAALTSLPFETVVEILSNLSCLDQFSMTRVSRRFQLISEPLLYRSPILTKSRKTNGTGSTGSSLGILLRTLLTPGREFLASHVRCLRLMTNEVRADHASYFSTDTFIRITLIASKFGINGPLDSKAAQLMVLLDLLPGLQVLQITALRILSCFTQILNSNIATDTLPSGLQSLCEFRSSTAQRSHQISSETLVSYMKLPNIRTITVTSLNYHKSPAIVDAAAGTSGVTHLRFSYAYMPASVLSPVLRVPIALTHFSYSGVAAGNLAVSSFMAALAPLRASLRSLHLCFRNLGDFKLLYPEGSLRDWPMLQTLSCPLMPLLGNGKLNGSPRLMDVLPVSLREFEVLKDLYWSVDEEVEQIVEMLKQKESAVPRLAKLAVVFGCRRRYSMAHQLEVACKAAGVSFVKESFRW</sequence>
<organism evidence="2 3">
    <name type="scientific">Discina gigas</name>
    <dbReference type="NCBI Taxonomy" id="1032678"/>
    <lineage>
        <taxon>Eukaryota</taxon>
        <taxon>Fungi</taxon>
        <taxon>Dikarya</taxon>
        <taxon>Ascomycota</taxon>
        <taxon>Pezizomycotina</taxon>
        <taxon>Pezizomycetes</taxon>
        <taxon>Pezizales</taxon>
        <taxon>Discinaceae</taxon>
        <taxon>Discina</taxon>
    </lineage>
</organism>
<gene>
    <name evidence="2" type="ORF">Q9L58_001890</name>
</gene>
<proteinExistence type="predicted"/>
<feature type="domain" description="F-box" evidence="1">
    <location>
        <begin position="1"/>
        <end position="46"/>
    </location>
</feature>